<reference evidence="9 10" key="1">
    <citation type="submission" date="2020-11" db="EMBL/GenBank/DDBJ databases">
        <title>Kefir isolates.</title>
        <authorList>
            <person name="Marcisauskas S."/>
            <person name="Kim Y."/>
            <person name="Blasche S."/>
        </authorList>
    </citation>
    <scope>NUCLEOTIDE SEQUENCE [LARGE SCALE GENOMIC DNA]</scope>
    <source>
        <strain evidence="9 10">KR</strain>
    </source>
</reference>
<dbReference type="PROSITE" id="PS51072">
    <property type="entry name" value="MHD"/>
    <property type="match status" value="1"/>
</dbReference>
<evidence type="ECO:0008006" key="11">
    <source>
        <dbReference type="Google" id="ProtNLM"/>
    </source>
</evidence>
<dbReference type="GO" id="GO:0016192">
    <property type="term" value="P:vesicle-mediated transport"/>
    <property type="evidence" value="ECO:0007669"/>
    <property type="project" value="InterPro"/>
</dbReference>
<organism evidence="9 10">
    <name type="scientific">Rhodotorula mucilaginosa</name>
    <name type="common">Yeast</name>
    <name type="synonym">Rhodotorula rubra</name>
    <dbReference type="NCBI Taxonomy" id="5537"/>
    <lineage>
        <taxon>Eukaryota</taxon>
        <taxon>Fungi</taxon>
        <taxon>Dikarya</taxon>
        <taxon>Basidiomycota</taxon>
        <taxon>Pucciniomycotina</taxon>
        <taxon>Microbotryomycetes</taxon>
        <taxon>Sporidiobolales</taxon>
        <taxon>Sporidiobolaceae</taxon>
        <taxon>Rhodotorula</taxon>
    </lineage>
</organism>
<dbReference type="Gene3D" id="1.10.472.80">
    <property type="entry name" value="Ypt/Rab-GAP domain of gyp1p, domain 3"/>
    <property type="match status" value="1"/>
</dbReference>
<feature type="region of interest" description="Disordered" evidence="6">
    <location>
        <begin position="1"/>
        <end position="29"/>
    </location>
</feature>
<dbReference type="SUPFAM" id="SSF47923">
    <property type="entry name" value="Ypt/Rab-GAP domain of gyp1p"/>
    <property type="match status" value="2"/>
</dbReference>
<feature type="compositionally biased region" description="Low complexity" evidence="6">
    <location>
        <begin position="550"/>
        <end position="579"/>
    </location>
</feature>
<feature type="domain" description="MHD" evidence="8">
    <location>
        <begin position="1727"/>
        <end position="2013"/>
    </location>
</feature>
<dbReference type="SUPFAM" id="SSF49447">
    <property type="entry name" value="Second domain of Mu2 adaptin subunit (ap50) of ap2 adaptor"/>
    <property type="match status" value="1"/>
</dbReference>
<dbReference type="FunFam" id="1.10.8.270:FF:000026">
    <property type="entry name" value="TBC (Tre-2/Bub2/Cdc16) domain family"/>
    <property type="match status" value="1"/>
</dbReference>
<gene>
    <name evidence="9" type="ORF">C6P46_000591</name>
</gene>
<dbReference type="Gene3D" id="3.30.450.60">
    <property type="match status" value="1"/>
</dbReference>
<dbReference type="Gene3D" id="2.60.40.1170">
    <property type="entry name" value="Mu homology domain, subdomain B"/>
    <property type="match status" value="2"/>
</dbReference>
<dbReference type="SMART" id="SM00164">
    <property type="entry name" value="TBC"/>
    <property type="match status" value="1"/>
</dbReference>
<sequence length="2013" mass="211637">MVAVQSDSAIREQRQTGKLSSGDPVDPLLAKGVWSQDTVLLSRALGADVMSTSALTRSRLSVARKDEMPPRMRGHPLSPPEDPSSNPNDAIQPHAELYERPADAQDPLFPNSPPLESQGAEMQRTISQLARSEAADSSEAAASVHGNESLASQRSLQIATTNAQRTSTPSSVRSRAASPLASPTAPSAYAAFADPFSSIVPARVSFPSAPHRLPDEAISSIPLSHLIALVKALSRDLDEAQASLRTQRAELAALEKLVRDKGASEGEVERVKVRARTGSEEEAGDAAGGGKRIAASGGKLAEDWSIDLPPTEGEALPPPKTEVDLDIDDLTEAISSNAFDLGLTPVVPPPPLAIAADDEEGSSVRSRALSLPNGSGAPDGEIASHVSSAPAPVMSSNLPTTIGTKSNRPRHASLSARFVGYIAGAPPPSSSPTPSGSSVVSPRKSQDATAATAVTADASSSAGSKSQKRPRSGSIRSVNSVASSVTSGGGGERKSYGESSWLGGWRWGKSSSHAAGGGATSSLKEAAGAETEEEEEGGANGGEDAEEGEAVTPLAAPATATRAESSGVEEAVVEEGVAALERTRSPSRSRSSSTGSTSSPAESGERSSSRPSSRRTSQTARSTVDTTLPGSPPPLKSPATSSSLAIVEDRAPLLSPPESPTLTRRRSSAVPPNRFQPSVQQSTAAAVLSTPLTASTISLPSASPNRLTGYGSSGPTSPARSPTSNTVALPDVLELPGGPPEEASAPSGDATSDARLRFVPGVPLYSALAADVEASKSGGSSASTTTASDRLVASAKGTINRALGLRPTPSQQHPPGISRTSSHSSQSTSSAADAALNGLLHHLPSKLPPLSLARYSPFSQPALSMPATHVSLSASTASLTTATSSAGPAGSPLIAHTAVLAPASAASGAQTMELDTISAEAAPPSLALLKPSYQSAAAAAGVAATAIDEDDDGPMIDRFGFIYDVHTGMALLKESRRRKAGEHLAAAAVDAKEAEGEGDQAAVVAGEDERPSNKNRLELPGVPAVMTTPQTELEVHPQLDALREAIGLTPTVEAENALSPPTSPSQLPAPDPDSSLGGAVSNSADRPVKLVRAPSSSNGTSRRASPLPNGTGPQSMRALLVQLRTMTDALEQSQQAAWDASQQAAWDAFIRRRQRKLAKLKQAQLEEHHQQHYEDKAPAGRDRERDHHRLQSVFQADEVESDPIEQDVWTSENLVGVAQMGTEKKGKKEDWNEFKELVRKGIPIAYRPKIWGECSSANEAREPGVYQELLAQPATEAEAPCLKQIDMDCHRTFPTNVFFAGNGPGVAKLRNVLVAYSRRDPKVGYCQGMNNLVATLLLTHPAEEDAFWVLVCIIENILPSDYYTSHLLVSRADQQVLKDLVDRTLPKLSVHLEEQGVELSAITFGWFLSLFTDCLPIQTLLRVWDLFFIHGTIFLFRIALAILKLHEPELLECDSAAGLYAMLGQLPAGLWNADRLLKVACDDLASAVKDRVVASLRNKHVRALEAEMGIGAGGDDDSLARKILSTHFASPLRATLALDAAANSTHSIVWVPSTASALAPGDSDASDDEDEEDGAHAWDDSSTRRHRRGGAGGVAVCQIIRNGLRFMAPVTRDVDPVVPLTFLADLYHVLETYISGPVTEATIKDNFDVVLALMHEMLAGGGRPQLTQTSQLKEFVTPPDSQLLAKVATAVNAATSAGITLPSQASAANALVASPLPWRRQGIKYTSNEIYLDLTETLTALLDPSGKPLVGSISGQMDCRSRLSGMPDLSLSFTDPSILGDAGAAFHSCVRYHRWRKEKIVSFVPPDGAFTLLTFQHKPPLPLMTTTSARLAAALLLPFSLTSSHTLGTLGGAFHLTLTSRASLANLVVRIPLADGVEGAGQVQASVSGGALLRDEEGRSIGGGAGRYEVVEEEEEVSATATVSEGPARRRRRLVLVWQIEKLAPTDRPAVLSGQYNTMVPNARKPPSFTLTFDSPAAGFSGLRVDSLKVLNETYNVYKGVKMVGRGEIEVRT</sequence>
<evidence type="ECO:0000256" key="6">
    <source>
        <dbReference type="SAM" id="MobiDB-lite"/>
    </source>
</evidence>
<keyword evidence="2" id="KW-0813">Transport</keyword>
<dbReference type="GO" id="GO:0030131">
    <property type="term" value="C:clathrin adaptor complex"/>
    <property type="evidence" value="ECO:0007669"/>
    <property type="project" value="InterPro"/>
</dbReference>
<dbReference type="Pfam" id="PF00928">
    <property type="entry name" value="Adap_comp_sub"/>
    <property type="match status" value="1"/>
</dbReference>
<feature type="compositionally biased region" description="Low complexity" evidence="6">
    <location>
        <begin position="586"/>
        <end position="602"/>
    </location>
</feature>
<feature type="compositionally biased region" description="Polar residues" evidence="6">
    <location>
        <begin position="713"/>
        <end position="727"/>
    </location>
</feature>
<protein>
    <recommendedName>
        <fullName evidence="11">Rab-GAP TBC domain-containing protein</fullName>
    </recommendedName>
</protein>
<dbReference type="InterPro" id="IPR001392">
    <property type="entry name" value="Clathrin_mu"/>
</dbReference>
<dbReference type="InterPro" id="IPR035969">
    <property type="entry name" value="Rab-GAP_TBC_sf"/>
</dbReference>
<dbReference type="InterPro" id="IPR011012">
    <property type="entry name" value="Longin-like_dom_sf"/>
</dbReference>
<evidence type="ECO:0000259" key="8">
    <source>
        <dbReference type="PROSITE" id="PS51072"/>
    </source>
</evidence>
<feature type="compositionally biased region" description="Low complexity" evidence="6">
    <location>
        <begin position="609"/>
        <end position="623"/>
    </location>
</feature>
<feature type="compositionally biased region" description="Basic and acidic residues" evidence="6">
    <location>
        <begin position="1574"/>
        <end position="1583"/>
    </location>
</feature>
<feature type="region of interest" description="Disordered" evidence="6">
    <location>
        <begin position="1559"/>
        <end position="1589"/>
    </location>
</feature>
<dbReference type="Gene3D" id="1.10.8.270">
    <property type="entry name" value="putative rabgap domain of human tbc1 domain family member 14 like domains"/>
    <property type="match status" value="1"/>
</dbReference>
<dbReference type="InterPro" id="IPR050302">
    <property type="entry name" value="Rab_GAP_TBC_domain"/>
</dbReference>
<feature type="domain" description="Rab-GAP TBC" evidence="7">
    <location>
        <begin position="1241"/>
        <end position="1431"/>
    </location>
</feature>
<feature type="compositionally biased region" description="Low complexity" evidence="6">
    <location>
        <begin position="130"/>
        <end position="143"/>
    </location>
</feature>
<feature type="compositionally biased region" description="Low complexity" evidence="6">
    <location>
        <begin position="432"/>
        <end position="462"/>
    </location>
</feature>
<proteinExistence type="predicted"/>
<dbReference type="InterPro" id="IPR000195">
    <property type="entry name" value="Rab-GAP-TBC_dom"/>
</dbReference>
<feature type="region of interest" description="Disordered" evidence="6">
    <location>
        <begin position="1165"/>
        <end position="1187"/>
    </location>
</feature>
<feature type="compositionally biased region" description="Basic and acidic residues" evidence="6">
    <location>
        <begin position="1007"/>
        <end position="1017"/>
    </location>
</feature>
<dbReference type="CDD" id="cd09252">
    <property type="entry name" value="AP-3_Mu3_Cterm"/>
    <property type="match status" value="1"/>
</dbReference>
<dbReference type="Proteomes" id="UP000777482">
    <property type="component" value="Unassembled WGS sequence"/>
</dbReference>
<evidence type="ECO:0000256" key="3">
    <source>
        <dbReference type="ARBA" id="ARBA00022927"/>
    </source>
</evidence>
<dbReference type="InterPro" id="IPR028565">
    <property type="entry name" value="MHD"/>
</dbReference>
<feature type="compositionally biased region" description="Acidic residues" evidence="6">
    <location>
        <begin position="530"/>
        <end position="549"/>
    </location>
</feature>
<evidence type="ECO:0000256" key="5">
    <source>
        <dbReference type="SAM" id="Coils"/>
    </source>
</evidence>
<dbReference type="GO" id="GO:0012505">
    <property type="term" value="C:endomembrane system"/>
    <property type="evidence" value="ECO:0007669"/>
    <property type="project" value="UniProtKB-SubCell"/>
</dbReference>
<feature type="compositionally biased region" description="Low complexity" evidence="6">
    <location>
        <begin position="477"/>
        <end position="486"/>
    </location>
</feature>
<feature type="compositionally biased region" description="Polar residues" evidence="6">
    <location>
        <begin position="394"/>
        <end position="406"/>
    </location>
</feature>
<dbReference type="SUPFAM" id="SSF64356">
    <property type="entry name" value="SNARE-like"/>
    <property type="match status" value="1"/>
</dbReference>
<feature type="compositionally biased region" description="Low complexity" evidence="6">
    <location>
        <begin position="165"/>
        <end position="184"/>
    </location>
</feature>
<feature type="region of interest" description="Disordered" evidence="6">
    <location>
        <begin position="274"/>
        <end position="293"/>
    </location>
</feature>
<feature type="region of interest" description="Disordered" evidence="6">
    <location>
        <begin position="1055"/>
        <end position="1114"/>
    </location>
</feature>
<feature type="compositionally biased region" description="Polar residues" evidence="6">
    <location>
        <begin position="50"/>
        <end position="59"/>
    </location>
</feature>
<dbReference type="PANTHER" id="PTHR47219">
    <property type="entry name" value="RAB GTPASE-ACTIVATING PROTEIN 1-LIKE"/>
    <property type="match status" value="1"/>
</dbReference>
<dbReference type="GO" id="GO:0031267">
    <property type="term" value="F:small GTPase binding"/>
    <property type="evidence" value="ECO:0007669"/>
    <property type="project" value="TreeGrafter"/>
</dbReference>
<dbReference type="PANTHER" id="PTHR47219:SF20">
    <property type="entry name" value="TBC1 DOMAIN FAMILY MEMBER 2B"/>
    <property type="match status" value="1"/>
</dbReference>
<feature type="region of interest" description="Disordered" evidence="6">
    <location>
        <begin position="46"/>
        <end position="184"/>
    </location>
</feature>
<evidence type="ECO:0000313" key="9">
    <source>
        <dbReference type="EMBL" id="KAG0664965.1"/>
    </source>
</evidence>
<feature type="coiled-coil region" evidence="5">
    <location>
        <begin position="223"/>
        <end position="257"/>
    </location>
</feature>
<dbReference type="GO" id="GO:0005096">
    <property type="term" value="F:GTPase activator activity"/>
    <property type="evidence" value="ECO:0007669"/>
    <property type="project" value="TreeGrafter"/>
</dbReference>
<comment type="subcellular location">
    <subcellularLocation>
        <location evidence="1">Endomembrane system</location>
    </subcellularLocation>
</comment>
<dbReference type="GO" id="GO:0006886">
    <property type="term" value="P:intracellular protein transport"/>
    <property type="evidence" value="ECO:0007669"/>
    <property type="project" value="InterPro"/>
</dbReference>
<feature type="compositionally biased region" description="Polar residues" evidence="6">
    <location>
        <begin position="149"/>
        <end position="164"/>
    </location>
</feature>
<accession>A0A9P6W590</accession>
<feature type="compositionally biased region" description="Low complexity" evidence="6">
    <location>
        <begin position="818"/>
        <end position="831"/>
    </location>
</feature>
<dbReference type="Pfam" id="PF00566">
    <property type="entry name" value="RabGAP-TBC"/>
    <property type="match status" value="1"/>
</dbReference>
<name>A0A9P6W590_RHOMI</name>
<feature type="compositionally biased region" description="Pro residues" evidence="6">
    <location>
        <begin position="1061"/>
        <end position="1071"/>
    </location>
</feature>
<keyword evidence="5" id="KW-0175">Coiled coil</keyword>
<keyword evidence="10" id="KW-1185">Reference proteome</keyword>
<dbReference type="PROSITE" id="PS50086">
    <property type="entry name" value="TBC_RABGAP"/>
    <property type="match status" value="1"/>
</dbReference>
<evidence type="ECO:0000259" key="7">
    <source>
        <dbReference type="PROSITE" id="PS50086"/>
    </source>
</evidence>
<keyword evidence="4" id="KW-0472">Membrane</keyword>
<evidence type="ECO:0000256" key="4">
    <source>
        <dbReference type="ARBA" id="ARBA00023136"/>
    </source>
</evidence>
<dbReference type="InterPro" id="IPR036168">
    <property type="entry name" value="AP2_Mu_C_sf"/>
</dbReference>
<evidence type="ECO:0000256" key="1">
    <source>
        <dbReference type="ARBA" id="ARBA00004308"/>
    </source>
</evidence>
<dbReference type="PRINTS" id="PR00314">
    <property type="entry name" value="CLATHRINADPT"/>
</dbReference>
<evidence type="ECO:0000313" key="10">
    <source>
        <dbReference type="Proteomes" id="UP000777482"/>
    </source>
</evidence>
<feature type="region of interest" description="Disordered" evidence="6">
    <location>
        <begin position="800"/>
        <end position="831"/>
    </location>
</feature>
<feature type="region of interest" description="Disordered" evidence="6">
    <location>
        <begin position="345"/>
        <end position="752"/>
    </location>
</feature>
<feature type="region of interest" description="Disordered" evidence="6">
    <location>
        <begin position="990"/>
        <end position="1019"/>
    </location>
</feature>
<feature type="compositionally biased region" description="Low complexity" evidence="6">
    <location>
        <begin position="510"/>
        <end position="529"/>
    </location>
</feature>
<feature type="compositionally biased region" description="Polar residues" evidence="6">
    <location>
        <begin position="675"/>
        <end position="706"/>
    </location>
</feature>
<feature type="compositionally biased region" description="Polar residues" evidence="6">
    <location>
        <begin position="1094"/>
        <end position="1103"/>
    </location>
</feature>
<comment type="caution">
    <text evidence="9">The sequence shown here is derived from an EMBL/GenBank/DDBJ whole genome shotgun (WGS) entry which is preliminary data.</text>
</comment>
<evidence type="ECO:0000256" key="2">
    <source>
        <dbReference type="ARBA" id="ARBA00022448"/>
    </source>
</evidence>
<dbReference type="EMBL" id="PUHQ01000011">
    <property type="protein sequence ID" value="KAG0664965.1"/>
    <property type="molecule type" value="Genomic_DNA"/>
</dbReference>
<keyword evidence="3" id="KW-0653">Protein transport</keyword>
<feature type="compositionally biased region" description="Acidic residues" evidence="6">
    <location>
        <begin position="1564"/>
        <end position="1573"/>
    </location>
</feature>
<dbReference type="OrthoDB" id="294251at2759"/>